<feature type="transmembrane region" description="Helical" evidence="3">
    <location>
        <begin position="98"/>
        <end position="119"/>
    </location>
</feature>
<evidence type="ECO:0000256" key="3">
    <source>
        <dbReference type="SAM" id="Phobius"/>
    </source>
</evidence>
<evidence type="ECO:0000256" key="2">
    <source>
        <dbReference type="SAM" id="MobiDB-lite"/>
    </source>
</evidence>
<sequence>MASLAMSFAPSPSSFQLRLGLRSKSYSYCRVRVNCRVVNCFRVRASSAAGSVSRDGSEGDSIIQGNSWTSSEKAQDSFSGWLDKDDEDSLRMGRFGGVVGAGLAAIFLVAGVAFALVSLKQRSNSGPKAQMEPLTSQQEEVVASEELNENLHNLERDLADEGNLQNDSIAEGKEGIDQETFPAVENSKETTFEHTSDHKINSDTSIGHIVEPDSKSTGASFANSCQEDQQCSPTVNVSVSDDHSPALSESFEFDVVDSSESYMTRTSDTLDSISELKNNLDGEKSVDSSNPDTGLTHSSMGHEVKFLDSTNTEMLEPPPDFPFDSASQSPSHPLSEDGLIASESVVSVNLFTSSKDVAQTATFVSNEQEVNVDTPLQLPAEVIDANPELRKLNGKSSSVPTFPSPTVGDRLYENEQDLMGDNVTDRSRMFFDSAKSENSFPYAGIPAPSLVSAALQVPPGKVVVPAVIDNVQGQALAALQVLKVIESDVQPGDLCTRREYARWLVSASSILSRNSMSKVYPAMYIENVSELAFDDVTPEDPDFPSIQGLAEAGLIASKLSEKDMNKSSDVNQGPILFSPESPLSRQDLVSWKIALEKKHLPMTDKQILSNCSGFLDIDRINPDAWPALVADISSGEQGIIALAFGYTRLFQPEKPVTKAQAAIALTTGDSTDVVNEELARIEAESMAETAVAAHNALVAQVEKDINANFERELAIERGKVEMMEKLAEEARQELARLRAEREEQKNALMRGRASVESEMEVISKLRHELEEQLEGLMYTKAEVAFEKERIDKLKQEGESETKVITQLQYELEVERKALSMARAWAEDEARRARQQAKALEEARGRWESQGLKVIVEDELSDVPGVTWVHAGELSKSEKIFIDNKITTRAENLIGKLKAMAGKMKLKSANVIQNLIEKIEASISNLRHRTAEAASKSRDLQGMIISRSASSLEEFRQNAGRITSSARDGVKRIAGDCREGMLKFTQKFKE</sequence>
<organism evidence="5 6">
    <name type="scientific">Aristolochia fimbriata</name>
    <name type="common">White veined hardy Dutchman's pipe vine</name>
    <dbReference type="NCBI Taxonomy" id="158543"/>
    <lineage>
        <taxon>Eukaryota</taxon>
        <taxon>Viridiplantae</taxon>
        <taxon>Streptophyta</taxon>
        <taxon>Embryophyta</taxon>
        <taxon>Tracheophyta</taxon>
        <taxon>Spermatophyta</taxon>
        <taxon>Magnoliopsida</taxon>
        <taxon>Magnoliidae</taxon>
        <taxon>Piperales</taxon>
        <taxon>Aristolochiaceae</taxon>
        <taxon>Aristolochia</taxon>
    </lineage>
</organism>
<feature type="region of interest" description="Disordered" evidence="2">
    <location>
        <begin position="50"/>
        <end position="71"/>
    </location>
</feature>
<dbReference type="PANTHER" id="PTHR33740:SF3">
    <property type="entry name" value="GPI-ANCHORED ADHESIN-LIKE PROTEIN"/>
    <property type="match status" value="1"/>
</dbReference>
<keyword evidence="3" id="KW-0812">Transmembrane</keyword>
<feature type="coiled-coil region" evidence="1">
    <location>
        <begin position="822"/>
        <end position="849"/>
    </location>
</feature>
<dbReference type="InterPro" id="IPR001119">
    <property type="entry name" value="SLH_dom"/>
</dbReference>
<feature type="region of interest" description="Disordered" evidence="2">
    <location>
        <begin position="314"/>
        <end position="336"/>
    </location>
</feature>
<dbReference type="Proteomes" id="UP000825729">
    <property type="component" value="Unassembled WGS sequence"/>
</dbReference>
<evidence type="ECO:0000313" key="5">
    <source>
        <dbReference type="EMBL" id="KAG9441264.1"/>
    </source>
</evidence>
<dbReference type="PANTHER" id="PTHR33740">
    <property type="entry name" value="GPI-ANCHORED ADHESIN-LIKE PROTEIN"/>
    <property type="match status" value="1"/>
</dbReference>
<evidence type="ECO:0000259" key="4">
    <source>
        <dbReference type="PROSITE" id="PS51272"/>
    </source>
</evidence>
<reference evidence="5 6" key="1">
    <citation type="submission" date="2021-07" db="EMBL/GenBank/DDBJ databases">
        <title>The Aristolochia fimbriata genome: insights into angiosperm evolution, floral development and chemical biosynthesis.</title>
        <authorList>
            <person name="Jiao Y."/>
        </authorList>
    </citation>
    <scope>NUCLEOTIDE SEQUENCE [LARGE SCALE GENOMIC DNA]</scope>
    <source>
        <strain evidence="5">IBCAS-2021</strain>
        <tissue evidence="5">Leaf</tissue>
    </source>
</reference>
<evidence type="ECO:0000256" key="1">
    <source>
        <dbReference type="SAM" id="Coils"/>
    </source>
</evidence>
<feature type="coiled-coil region" evidence="1">
    <location>
        <begin position="713"/>
        <end position="796"/>
    </location>
</feature>
<feature type="coiled-coil region" evidence="1">
    <location>
        <begin position="137"/>
        <end position="164"/>
    </location>
</feature>
<comment type="caution">
    <text evidence="5">The sequence shown here is derived from an EMBL/GenBank/DDBJ whole genome shotgun (WGS) entry which is preliminary data.</text>
</comment>
<feature type="domain" description="SLH" evidence="4">
    <location>
        <begin position="529"/>
        <end position="606"/>
    </location>
</feature>
<name>A0AAV7DZ29_ARIFI</name>
<accession>A0AAV7DZ29</accession>
<proteinExistence type="predicted"/>
<gene>
    <name evidence="5" type="ORF">H6P81_017118</name>
</gene>
<protein>
    <recommendedName>
        <fullName evidence="4">SLH domain-containing protein</fullName>
    </recommendedName>
</protein>
<dbReference type="PROSITE" id="PS51272">
    <property type="entry name" value="SLH"/>
    <property type="match status" value="1"/>
</dbReference>
<keyword evidence="1" id="KW-0175">Coiled coil</keyword>
<keyword evidence="3" id="KW-1133">Transmembrane helix</keyword>
<keyword evidence="3" id="KW-0472">Membrane</keyword>
<dbReference type="EMBL" id="JAINDJ010000007">
    <property type="protein sequence ID" value="KAG9441264.1"/>
    <property type="molecule type" value="Genomic_DNA"/>
</dbReference>
<dbReference type="AlphaFoldDB" id="A0AAV7DZ29"/>
<keyword evidence="6" id="KW-1185">Reference proteome</keyword>
<evidence type="ECO:0000313" key="6">
    <source>
        <dbReference type="Proteomes" id="UP000825729"/>
    </source>
</evidence>